<reference evidence="10 11" key="1">
    <citation type="submission" date="2018-10" db="EMBL/GenBank/DDBJ databases">
        <title>Ulvibacterium marinum gen. nov., sp. nov., a novel marine bacterium of the family Flavobacteriaceae, isolated from a culture of the green alga Ulva prolifera.</title>
        <authorList>
            <person name="Zhang Z."/>
        </authorList>
    </citation>
    <scope>NUCLEOTIDE SEQUENCE [LARGE SCALE GENOMIC DNA]</scope>
    <source>
        <strain evidence="10 11">CCMM003</strain>
    </source>
</reference>
<organism evidence="10 11">
    <name type="scientific">Ulvibacterium marinum</name>
    <dbReference type="NCBI Taxonomy" id="2419782"/>
    <lineage>
        <taxon>Bacteria</taxon>
        <taxon>Pseudomonadati</taxon>
        <taxon>Bacteroidota</taxon>
        <taxon>Flavobacteriia</taxon>
        <taxon>Flavobacteriales</taxon>
        <taxon>Flavobacteriaceae</taxon>
        <taxon>Ulvibacterium</taxon>
    </lineage>
</organism>
<dbReference type="AlphaFoldDB" id="A0A3B0C845"/>
<evidence type="ECO:0000256" key="1">
    <source>
        <dbReference type="ARBA" id="ARBA00004429"/>
    </source>
</evidence>
<gene>
    <name evidence="10" type="ORF">D7Z94_16725</name>
</gene>
<dbReference type="RefSeq" id="WP_120712716.1">
    <property type="nucleotide sequence ID" value="NZ_RBCJ01000003.1"/>
</dbReference>
<dbReference type="InterPro" id="IPR007272">
    <property type="entry name" value="Sulf_transp_TsuA/YedE"/>
</dbReference>
<comment type="subcellular location">
    <subcellularLocation>
        <location evidence="1">Cell inner membrane</location>
        <topology evidence="1">Multi-pass membrane protein</topology>
    </subcellularLocation>
</comment>
<evidence type="ECO:0000256" key="5">
    <source>
        <dbReference type="ARBA" id="ARBA00022692"/>
    </source>
</evidence>
<evidence type="ECO:0000313" key="10">
    <source>
        <dbReference type="EMBL" id="RKN79907.1"/>
    </source>
</evidence>
<feature type="transmembrane region" description="Helical" evidence="9">
    <location>
        <begin position="163"/>
        <end position="185"/>
    </location>
</feature>
<name>A0A3B0C845_9FLAO</name>
<evidence type="ECO:0000256" key="6">
    <source>
        <dbReference type="ARBA" id="ARBA00022989"/>
    </source>
</evidence>
<evidence type="ECO:0000256" key="7">
    <source>
        <dbReference type="ARBA" id="ARBA00023136"/>
    </source>
</evidence>
<dbReference type="PANTHER" id="PTHR30574">
    <property type="entry name" value="INNER MEMBRANE PROTEIN YEDE"/>
    <property type="match status" value="1"/>
</dbReference>
<protein>
    <submittedName>
        <fullName evidence="10">YeeE/YedE family protein</fullName>
    </submittedName>
</protein>
<sequence length="187" mass="20130">MDFLLQPWPWYVSGPLIALVLLILVYFGKTFGMSSNLRTLCSIGGAGKYSDFFKFDWKAHRWNLIVVLGAIVGGFIAVTFLSDGSTIPLNPETVSDLRELGFYDAGESLLPAEIYDWGSVFNIKGLTILIVAGFLVGFGTRYAGGCTSGHAITGLSNLQLPSLIAVVGFFAGGLIMTHILLPLIFGT</sequence>
<evidence type="ECO:0000313" key="11">
    <source>
        <dbReference type="Proteomes" id="UP000276603"/>
    </source>
</evidence>
<feature type="transmembrane region" description="Helical" evidence="9">
    <location>
        <begin position="12"/>
        <end position="28"/>
    </location>
</feature>
<keyword evidence="3" id="KW-1003">Cell membrane</keyword>
<keyword evidence="11" id="KW-1185">Reference proteome</keyword>
<dbReference type="Proteomes" id="UP000276603">
    <property type="component" value="Unassembled WGS sequence"/>
</dbReference>
<comment type="caution">
    <text evidence="10">The sequence shown here is derived from an EMBL/GenBank/DDBJ whole genome shotgun (WGS) entry which is preliminary data.</text>
</comment>
<keyword evidence="6 9" id="KW-1133">Transmembrane helix</keyword>
<dbReference type="Pfam" id="PF04143">
    <property type="entry name" value="Sulf_transp"/>
    <property type="match status" value="1"/>
</dbReference>
<keyword evidence="4" id="KW-0997">Cell inner membrane</keyword>
<evidence type="ECO:0000256" key="4">
    <source>
        <dbReference type="ARBA" id="ARBA00022519"/>
    </source>
</evidence>
<keyword evidence="7 9" id="KW-0472">Membrane</keyword>
<dbReference type="EMBL" id="RBCJ01000003">
    <property type="protein sequence ID" value="RKN79907.1"/>
    <property type="molecule type" value="Genomic_DNA"/>
</dbReference>
<dbReference type="PANTHER" id="PTHR30574:SF1">
    <property type="entry name" value="SULPHUR TRANSPORT DOMAIN-CONTAINING PROTEIN"/>
    <property type="match status" value="1"/>
</dbReference>
<proteinExistence type="inferred from homology"/>
<dbReference type="GO" id="GO:0005886">
    <property type="term" value="C:plasma membrane"/>
    <property type="evidence" value="ECO:0007669"/>
    <property type="project" value="UniProtKB-SubCell"/>
</dbReference>
<evidence type="ECO:0000256" key="8">
    <source>
        <dbReference type="ARBA" id="ARBA00035655"/>
    </source>
</evidence>
<keyword evidence="2" id="KW-0813">Transport</keyword>
<evidence type="ECO:0000256" key="9">
    <source>
        <dbReference type="SAM" id="Phobius"/>
    </source>
</evidence>
<comment type="similarity">
    <text evidence="8">Belongs to the TsuA/YedE (TC 9.B.102) family.</text>
</comment>
<evidence type="ECO:0000256" key="2">
    <source>
        <dbReference type="ARBA" id="ARBA00022448"/>
    </source>
</evidence>
<accession>A0A3B0C845</accession>
<feature type="transmembrane region" description="Helical" evidence="9">
    <location>
        <begin position="125"/>
        <end position="143"/>
    </location>
</feature>
<dbReference type="OrthoDB" id="9814020at2"/>
<feature type="transmembrane region" description="Helical" evidence="9">
    <location>
        <begin position="62"/>
        <end position="81"/>
    </location>
</feature>
<evidence type="ECO:0000256" key="3">
    <source>
        <dbReference type="ARBA" id="ARBA00022475"/>
    </source>
</evidence>
<keyword evidence="5 9" id="KW-0812">Transmembrane</keyword>